<sequence>MRVIGGTAIFDPHLGDGTPIRINVSGNAIDGLYLNGGNIVVNPGGTYIHATGGSVRGIYNVGTTALNSQFDGAEVYVTTDYISSIALRTYGVMASTVLRDSTLTTLRDDSKGAEVWQGAKADLRNTAISTQGSTAYGVHVLQSGSEVHTTDGSITTQGANAHAVLIQSSGKFSGSGTSVHAQGTGAVGVYVNSNGVFAADGMNIQSDHSYGVYATGAGQLSLGNTEITVVDPGTFGIFINGSAPATVTGGVIRTQADRSVAVRNQSGSIMDIDGTQVQTVGQASHGVHVEGWGTVNLGRDGSTGTVVTTQGEAADAVRVSPNATG</sequence>
<feature type="domain" description="Right handed beta helix" evidence="1">
    <location>
        <begin position="188"/>
        <end position="270"/>
    </location>
</feature>
<gene>
    <name evidence="2" type="ORF">FEA48_29455</name>
</gene>
<dbReference type="Pfam" id="PF13229">
    <property type="entry name" value="Beta_helix"/>
    <property type="match status" value="1"/>
</dbReference>
<comment type="caution">
    <text evidence="2">The sequence shown here is derived from an EMBL/GenBank/DDBJ whole genome shotgun (WGS) entry which is preliminary data.</text>
</comment>
<dbReference type="Gene3D" id="2.160.20.20">
    <property type="match status" value="1"/>
</dbReference>
<dbReference type="RefSeq" id="WP_138216952.1">
    <property type="nucleotide sequence ID" value="NZ_VASG01000012.1"/>
</dbReference>
<dbReference type="EMBL" id="VASG01000012">
    <property type="protein sequence ID" value="TLP68577.1"/>
    <property type="molecule type" value="Genomic_DNA"/>
</dbReference>
<evidence type="ECO:0000313" key="3">
    <source>
        <dbReference type="Proteomes" id="UP000307510"/>
    </source>
</evidence>
<protein>
    <recommendedName>
        <fullName evidence="1">Right handed beta helix domain-containing protein</fullName>
    </recommendedName>
</protein>
<reference evidence="3" key="2">
    <citation type="submission" date="2019-06" db="EMBL/GenBank/DDBJ databases">
        <title>AzeR, a transcriptional regulator that responds to azelaic acid in Pseudomonas nitroreducens.</title>
        <authorList>
            <person name="Bez C."/>
            <person name="Javvadi S.G."/>
            <person name="Bertani I."/>
            <person name="Devescovi G."/>
            <person name="Studholme D.J."/>
            <person name="Geller A."/>
            <person name="Levy A."/>
            <person name="Venturi V."/>
        </authorList>
    </citation>
    <scope>NUCLEOTIDE SEQUENCE [LARGE SCALE GENOMIC DNA]</scope>
    <source>
        <strain evidence="3">DSM 9128</strain>
    </source>
</reference>
<dbReference type="InterPro" id="IPR039448">
    <property type="entry name" value="Beta_helix"/>
</dbReference>
<evidence type="ECO:0000313" key="2">
    <source>
        <dbReference type="EMBL" id="TLP68577.1"/>
    </source>
</evidence>
<proteinExistence type="predicted"/>
<dbReference type="Proteomes" id="UP000307510">
    <property type="component" value="Unassembled WGS sequence"/>
</dbReference>
<dbReference type="AlphaFoldDB" id="A0A5R8ZSK8"/>
<organism evidence="2 3">
    <name type="scientific">Pseudomonas nitroreducens</name>
    <dbReference type="NCBI Taxonomy" id="46680"/>
    <lineage>
        <taxon>Bacteria</taxon>
        <taxon>Pseudomonadati</taxon>
        <taxon>Pseudomonadota</taxon>
        <taxon>Gammaproteobacteria</taxon>
        <taxon>Pseudomonadales</taxon>
        <taxon>Pseudomonadaceae</taxon>
        <taxon>Pseudomonas</taxon>
    </lineage>
</organism>
<accession>A0A5R8ZSK8</accession>
<dbReference type="InterPro" id="IPR012332">
    <property type="entry name" value="Autotransporter_pectin_lyase_C"/>
</dbReference>
<name>A0A5R8ZSK8_PSENT</name>
<feature type="non-terminal residue" evidence="2">
    <location>
        <position position="325"/>
    </location>
</feature>
<reference evidence="2 3" key="1">
    <citation type="submission" date="2019-05" db="EMBL/GenBank/DDBJ databases">
        <authorList>
            <person name="Moore K."/>
            <person name="O'Neill P."/>
            <person name="Farbos A."/>
            <person name="Studholme D.J."/>
        </authorList>
    </citation>
    <scope>NUCLEOTIDE SEQUENCE [LARGE SCALE GENOMIC DNA]</scope>
    <source>
        <strain evidence="2 3">DSM 9128</strain>
    </source>
</reference>
<evidence type="ECO:0000259" key="1">
    <source>
        <dbReference type="Pfam" id="PF13229"/>
    </source>
</evidence>